<organism evidence="2 3">
    <name type="scientific">Pseudomonas proteolytica</name>
    <dbReference type="NCBI Taxonomy" id="219574"/>
    <lineage>
        <taxon>Bacteria</taxon>
        <taxon>Pseudomonadati</taxon>
        <taxon>Pseudomonadota</taxon>
        <taxon>Gammaproteobacteria</taxon>
        <taxon>Pseudomonadales</taxon>
        <taxon>Pseudomonadaceae</taxon>
        <taxon>Pseudomonas</taxon>
    </lineage>
</organism>
<feature type="transmembrane region" description="Helical" evidence="1">
    <location>
        <begin position="299"/>
        <end position="320"/>
    </location>
</feature>
<feature type="transmembrane region" description="Helical" evidence="1">
    <location>
        <begin position="53"/>
        <end position="75"/>
    </location>
</feature>
<feature type="transmembrane region" description="Helical" evidence="1">
    <location>
        <begin position="99"/>
        <end position="122"/>
    </location>
</feature>
<evidence type="ECO:0000313" key="3">
    <source>
        <dbReference type="Proteomes" id="UP000814172"/>
    </source>
</evidence>
<keyword evidence="1" id="KW-0812">Transmembrane</keyword>
<dbReference type="Proteomes" id="UP000814172">
    <property type="component" value="Unassembled WGS sequence"/>
</dbReference>
<keyword evidence="1" id="KW-0472">Membrane</keyword>
<dbReference type="InterPro" id="IPR004711">
    <property type="entry name" value="Benzoate_Transporter"/>
</dbReference>
<protein>
    <submittedName>
        <fullName evidence="2">Benzoate transporter</fullName>
    </submittedName>
</protein>
<reference evidence="2 3" key="1">
    <citation type="submission" date="2019-11" db="EMBL/GenBank/DDBJ databases">
        <title>Epiphytic Pseudomonas syringae from cherry orchards.</title>
        <authorList>
            <person name="Hulin M.T."/>
        </authorList>
    </citation>
    <scope>NUCLEOTIDE SEQUENCE [LARGE SCALE GENOMIC DNA]</scope>
    <source>
        <strain evidence="2 3">PA-6-9F</strain>
    </source>
</reference>
<proteinExistence type="predicted"/>
<feature type="transmembrane region" description="Helical" evidence="1">
    <location>
        <begin position="134"/>
        <end position="156"/>
    </location>
</feature>
<feature type="transmembrane region" description="Helical" evidence="1">
    <location>
        <begin position="216"/>
        <end position="236"/>
    </location>
</feature>
<dbReference type="EMBL" id="WKEW01000055">
    <property type="protein sequence ID" value="MCF5058562.1"/>
    <property type="molecule type" value="Genomic_DNA"/>
</dbReference>
<dbReference type="RefSeq" id="WP_070994152.1">
    <property type="nucleotide sequence ID" value="NZ_CAXAPR010000002.1"/>
</dbReference>
<evidence type="ECO:0000256" key="1">
    <source>
        <dbReference type="SAM" id="Phobius"/>
    </source>
</evidence>
<dbReference type="AlphaFoldDB" id="A0AAW5ABK1"/>
<comment type="caution">
    <text evidence="2">The sequence shown here is derived from an EMBL/GenBank/DDBJ whole genome shotgun (WGS) entry which is preliminary data.</text>
</comment>
<gene>
    <name evidence="2" type="ORF">GIW75_16560</name>
</gene>
<feature type="transmembrane region" description="Helical" evidence="1">
    <location>
        <begin position="162"/>
        <end position="195"/>
    </location>
</feature>
<feature type="transmembrane region" description="Helical" evidence="1">
    <location>
        <begin position="375"/>
        <end position="392"/>
    </location>
</feature>
<accession>A0AAW5ABK1</accession>
<dbReference type="GO" id="GO:0005886">
    <property type="term" value="C:plasma membrane"/>
    <property type="evidence" value="ECO:0007669"/>
    <property type="project" value="TreeGrafter"/>
</dbReference>
<sequence>MSVSSKRWSARSGLPVAWWSLISTGASAALIGFISTFFIVLQGFYNVGASPSQAVSALAVLCLFQGGLGIAYSLLTRKPYAFAWSTPGSAILLGYNQPLVGFGEAVGAFFMSGVLMLALAVVPNIARYIEKIPASLSSAMLAGVLLSLSTSFVPAFERYPLIMGVVAALWLVLFIFKPLFALPVTLCALFAYFLLQPPLAPVVEASALTFEWVVPVFTLSSFINLSIPLFVVTLFSQNIPGYLILRNNGYTSHFPGMLFVTGFATSCASLFGCHNLNLAALTAAMCAGPLACEDKSQRYIASCAAGISYWVMAFFAAGLVSLLSVIPSAVVLALAALALFSTLADALRDALKSDLYYPAVATLMITVYFPDFFHVSSSFWGLALGFVFYLAYSRKKRG</sequence>
<name>A0AAW5ABK1_9PSED</name>
<dbReference type="GeneID" id="55537251"/>
<feature type="transmembrane region" description="Helical" evidence="1">
    <location>
        <begin position="256"/>
        <end position="278"/>
    </location>
</feature>
<feature type="transmembrane region" description="Helical" evidence="1">
    <location>
        <begin position="326"/>
        <end position="347"/>
    </location>
</feature>
<keyword evidence="1" id="KW-1133">Transmembrane helix</keyword>
<feature type="transmembrane region" description="Helical" evidence="1">
    <location>
        <begin position="16"/>
        <end position="41"/>
    </location>
</feature>
<dbReference type="Pfam" id="PF03594">
    <property type="entry name" value="BenE"/>
    <property type="match status" value="1"/>
</dbReference>
<evidence type="ECO:0000313" key="2">
    <source>
        <dbReference type="EMBL" id="MCF5058562.1"/>
    </source>
</evidence>
<dbReference type="PANTHER" id="PTHR30199">
    <property type="entry name" value="MFS FAMILY TRANSPORTER, PREDICTED SUBSTRATE BENZOATE"/>
    <property type="match status" value="1"/>
</dbReference>
<keyword evidence="3" id="KW-1185">Reference proteome</keyword>
<dbReference type="GO" id="GO:0042925">
    <property type="term" value="F:benzoate transmembrane transporter activity"/>
    <property type="evidence" value="ECO:0007669"/>
    <property type="project" value="InterPro"/>
</dbReference>
<dbReference type="PANTHER" id="PTHR30199:SF0">
    <property type="entry name" value="INNER MEMBRANE PROTEIN YDCO"/>
    <property type="match status" value="1"/>
</dbReference>